<dbReference type="InterPro" id="IPR045034">
    <property type="entry name" value="O-acyltransferase_WSD1-like"/>
</dbReference>
<evidence type="ECO:0000313" key="3">
    <source>
        <dbReference type="Proteomes" id="UP001552299"/>
    </source>
</evidence>
<reference evidence="1 3" key="1">
    <citation type="journal article" date="2024" name="Plant Biotechnol. J.">
        <title>Dendrobium thyrsiflorum genome and its molecular insights into genes involved in important horticultural traits.</title>
        <authorList>
            <person name="Chen B."/>
            <person name="Wang J.Y."/>
            <person name="Zheng P.J."/>
            <person name="Li K.L."/>
            <person name="Liang Y.M."/>
            <person name="Chen X.F."/>
            <person name="Zhang C."/>
            <person name="Zhao X."/>
            <person name="He X."/>
            <person name="Zhang G.Q."/>
            <person name="Liu Z.J."/>
            <person name="Xu Q."/>
        </authorList>
    </citation>
    <scope>NUCLEOTIDE SEQUENCE [LARGE SCALE GENOMIC DNA]</scope>
    <source>
        <strain evidence="1">GZMU011</strain>
    </source>
</reference>
<dbReference type="EMBL" id="JANQDX010000005">
    <property type="protein sequence ID" value="KAL0924312.1"/>
    <property type="molecule type" value="Genomic_DNA"/>
</dbReference>
<evidence type="ECO:0000313" key="1">
    <source>
        <dbReference type="EMBL" id="KAL0924312.1"/>
    </source>
</evidence>
<organism evidence="1 3">
    <name type="scientific">Dendrobium thyrsiflorum</name>
    <name type="common">Pinecone-like raceme dendrobium</name>
    <name type="synonym">Orchid</name>
    <dbReference type="NCBI Taxonomy" id="117978"/>
    <lineage>
        <taxon>Eukaryota</taxon>
        <taxon>Viridiplantae</taxon>
        <taxon>Streptophyta</taxon>
        <taxon>Embryophyta</taxon>
        <taxon>Tracheophyta</taxon>
        <taxon>Spermatophyta</taxon>
        <taxon>Magnoliopsida</taxon>
        <taxon>Liliopsida</taxon>
        <taxon>Asparagales</taxon>
        <taxon>Orchidaceae</taxon>
        <taxon>Epidendroideae</taxon>
        <taxon>Malaxideae</taxon>
        <taxon>Dendrobiinae</taxon>
        <taxon>Dendrobium</taxon>
    </lineage>
</organism>
<gene>
    <name evidence="1" type="ORF">M5K25_005128</name>
    <name evidence="2" type="ORF">M5K25_005130</name>
</gene>
<name>A0ABD0VNU7_DENTH</name>
<accession>A0ABD0VNU7</accession>
<comment type="caution">
    <text evidence="1">The sequence shown here is derived from an EMBL/GenBank/DDBJ whole genome shotgun (WGS) entry which is preliminary data.</text>
</comment>
<evidence type="ECO:0000313" key="2">
    <source>
        <dbReference type="EMBL" id="KAL0924314.1"/>
    </source>
</evidence>
<keyword evidence="3" id="KW-1185">Reference proteome</keyword>
<sequence>MGATKTASKKPPAVNIPTRRFVSSVTETKKAVAVAAAAKEEKGEPLSPAARLFRQPQFNCHIIAILGMGKFICADDLKGGIEATLVRHPRFSSVHVRSPKSYLTCTFSTFSSGELYG</sequence>
<dbReference type="PANTHER" id="PTHR31650">
    <property type="entry name" value="O-ACYLTRANSFERASE (WSD1-LIKE) FAMILY PROTEIN"/>
    <property type="match status" value="1"/>
</dbReference>
<dbReference type="EMBL" id="JANQDX010000005">
    <property type="protein sequence ID" value="KAL0924314.1"/>
    <property type="molecule type" value="Genomic_DNA"/>
</dbReference>
<dbReference type="Proteomes" id="UP001552299">
    <property type="component" value="Unassembled WGS sequence"/>
</dbReference>
<dbReference type="PANTHER" id="PTHR31650:SF1">
    <property type="entry name" value="WAX ESTER SYNTHASE_DIACYLGLYCEROL ACYLTRANSFERASE 4-RELATED"/>
    <property type="match status" value="1"/>
</dbReference>
<dbReference type="AlphaFoldDB" id="A0ABD0VNU7"/>
<proteinExistence type="predicted"/>
<protein>
    <submittedName>
        <fullName evidence="1">Uncharacterized protein</fullName>
    </submittedName>
</protein>